<organism evidence="9 10">
    <name type="scientific">Mycolicibacterium smegmatis (strain ATCC 700084 / mc(2)155)</name>
    <name type="common">Mycobacterium smegmatis</name>
    <dbReference type="NCBI Taxonomy" id="246196"/>
    <lineage>
        <taxon>Bacteria</taxon>
        <taxon>Bacillati</taxon>
        <taxon>Actinomycetota</taxon>
        <taxon>Actinomycetes</taxon>
        <taxon>Mycobacteriales</taxon>
        <taxon>Mycobacteriaceae</taxon>
        <taxon>Mycolicibacterium</taxon>
    </lineage>
</organism>
<dbReference type="Proteomes" id="UP000006158">
    <property type="component" value="Chromosome"/>
</dbReference>
<dbReference type="GO" id="GO:0016020">
    <property type="term" value="C:membrane"/>
    <property type="evidence" value="ECO:0007669"/>
    <property type="project" value="UniProtKB-SubCell"/>
</dbReference>
<proteinExistence type="inferred from homology"/>
<evidence type="ECO:0000313" key="10">
    <source>
        <dbReference type="Proteomes" id="UP000006158"/>
    </source>
</evidence>
<feature type="transmembrane region" description="Helical" evidence="7">
    <location>
        <begin position="32"/>
        <end position="52"/>
    </location>
</feature>
<reference evidence="9 10" key="1">
    <citation type="journal article" date="2007" name="Genome Biol.">
        <title>Interrupted coding sequences in Mycobacterium smegmatis: authentic mutations or sequencing errors?</title>
        <authorList>
            <person name="Deshayes C."/>
            <person name="Perrodou E."/>
            <person name="Gallien S."/>
            <person name="Euphrasie D."/>
            <person name="Schaeffer C."/>
            <person name="Van-Dorsselaer A."/>
            <person name="Poch O."/>
            <person name="Lecompte O."/>
            <person name="Reyrat J.M."/>
        </authorList>
    </citation>
    <scope>NUCLEOTIDE SEQUENCE [LARGE SCALE GENOMIC DNA]</scope>
    <source>
        <strain evidence="10">ATCC 700084 / mc(2)155</strain>
    </source>
</reference>
<dbReference type="Gene3D" id="1.10.3730.20">
    <property type="match status" value="1"/>
</dbReference>
<feature type="region of interest" description="Disordered" evidence="6">
    <location>
        <begin position="283"/>
        <end position="330"/>
    </location>
</feature>
<evidence type="ECO:0000256" key="4">
    <source>
        <dbReference type="ARBA" id="ARBA00022989"/>
    </source>
</evidence>
<dbReference type="KEGG" id="msg:MSMEI_2136"/>
<evidence type="ECO:0000256" key="3">
    <source>
        <dbReference type="ARBA" id="ARBA00022692"/>
    </source>
</evidence>
<dbReference type="InterPro" id="IPR000620">
    <property type="entry name" value="EamA_dom"/>
</dbReference>
<dbReference type="SUPFAM" id="SSF103481">
    <property type="entry name" value="Multidrug resistance efflux transporter EmrE"/>
    <property type="match status" value="2"/>
</dbReference>
<dbReference type="GeneID" id="93456988"/>
<feature type="transmembrane region" description="Helical" evidence="7">
    <location>
        <begin position="64"/>
        <end position="82"/>
    </location>
</feature>
<accession>I7G5X3</accession>
<dbReference type="Pfam" id="PF00892">
    <property type="entry name" value="EamA"/>
    <property type="match status" value="2"/>
</dbReference>
<evidence type="ECO:0000256" key="7">
    <source>
        <dbReference type="SAM" id="Phobius"/>
    </source>
</evidence>
<feature type="transmembrane region" description="Helical" evidence="7">
    <location>
        <begin position="207"/>
        <end position="229"/>
    </location>
</feature>
<dbReference type="PANTHER" id="PTHR32322">
    <property type="entry name" value="INNER MEMBRANE TRANSPORTER"/>
    <property type="match status" value="1"/>
</dbReference>
<evidence type="ECO:0000259" key="8">
    <source>
        <dbReference type="Pfam" id="PF00892"/>
    </source>
</evidence>
<dbReference type="InterPro" id="IPR050638">
    <property type="entry name" value="AA-Vitamin_Transporters"/>
</dbReference>
<feature type="domain" description="EamA" evidence="8">
    <location>
        <begin position="148"/>
        <end position="279"/>
    </location>
</feature>
<dbReference type="InterPro" id="IPR037185">
    <property type="entry name" value="EmrE-like"/>
</dbReference>
<feature type="compositionally biased region" description="Polar residues" evidence="6">
    <location>
        <begin position="293"/>
        <end position="304"/>
    </location>
</feature>
<feature type="transmembrane region" description="Helical" evidence="7">
    <location>
        <begin position="146"/>
        <end position="165"/>
    </location>
</feature>
<evidence type="ECO:0000256" key="1">
    <source>
        <dbReference type="ARBA" id="ARBA00004141"/>
    </source>
</evidence>
<feature type="transmembrane region" description="Helical" evidence="7">
    <location>
        <begin position="236"/>
        <end position="256"/>
    </location>
</feature>
<keyword evidence="3 7" id="KW-0812">Transmembrane</keyword>
<feature type="transmembrane region" description="Helical" evidence="7">
    <location>
        <begin position="121"/>
        <end position="140"/>
    </location>
</feature>
<feature type="transmembrane region" description="Helical" evidence="7">
    <location>
        <begin position="7"/>
        <end position="26"/>
    </location>
</feature>
<feature type="domain" description="EamA" evidence="8">
    <location>
        <begin position="7"/>
        <end position="135"/>
    </location>
</feature>
<evidence type="ECO:0000256" key="5">
    <source>
        <dbReference type="ARBA" id="ARBA00023136"/>
    </source>
</evidence>
<name>I7G5X3_MYCS2</name>
<comment type="similarity">
    <text evidence="2">Belongs to the EamA transporter family.</text>
</comment>
<feature type="transmembrane region" description="Helical" evidence="7">
    <location>
        <begin position="177"/>
        <end position="195"/>
    </location>
</feature>
<gene>
    <name evidence="9" type="ordered locus">MSMEI_2136</name>
</gene>
<dbReference type="EMBL" id="CP001663">
    <property type="protein sequence ID" value="AFP38606.1"/>
    <property type="molecule type" value="Genomic_DNA"/>
</dbReference>
<dbReference type="PANTHER" id="PTHR32322:SF2">
    <property type="entry name" value="EAMA DOMAIN-CONTAINING PROTEIN"/>
    <property type="match status" value="1"/>
</dbReference>
<protein>
    <submittedName>
        <fullName evidence="9">Integral membrane protein</fullName>
    </submittedName>
</protein>
<dbReference type="RefSeq" id="WP_014877324.1">
    <property type="nucleotide sequence ID" value="NC_008596.1"/>
</dbReference>
<sequence>MSVRGWVLFGAMSVIWGIPYLLIKVAVEGVSVPVLVLARTAVGALVLLPLAMSRAAWAPVLRHWKPVLVFAFFEIIAAWALLTDAERHLTSSMTGLLIAAAPIIAAVLDRITGGERLGVKRVAGLFVGLSGVAVLAGPGLAGGHVWPVLEVLLVATCYAIAPLVAARFLGEVPSLPMTAACLTVAALIYTTPAALTWPDAMPSTRVLAALAALAVVCTALAFIVFFALIREVGAARALVFTYVNPAVALAAGVIVLGEPLTAYNIAGLVLILSGSVLATRKATHGNRERETSAKNQPDSRSQFTLAEPIEAIEPIEPKGPTGPGATRRTP</sequence>
<evidence type="ECO:0000313" key="9">
    <source>
        <dbReference type="EMBL" id="AFP38606.1"/>
    </source>
</evidence>
<feature type="transmembrane region" description="Helical" evidence="7">
    <location>
        <begin position="262"/>
        <end position="279"/>
    </location>
</feature>
<keyword evidence="5 7" id="KW-0472">Membrane</keyword>
<dbReference type="AlphaFoldDB" id="I7G5X3"/>
<keyword evidence="4 7" id="KW-1133">Transmembrane helix</keyword>
<evidence type="ECO:0000256" key="6">
    <source>
        <dbReference type="SAM" id="MobiDB-lite"/>
    </source>
</evidence>
<feature type="transmembrane region" description="Helical" evidence="7">
    <location>
        <begin position="88"/>
        <end position="109"/>
    </location>
</feature>
<reference evidence="9 10" key="2">
    <citation type="journal article" date="2009" name="Genome Res.">
        <title>Ortho-proteogenomics: multiple proteomes investigation through orthology and a new MS-based protocol.</title>
        <authorList>
            <person name="Gallien S."/>
            <person name="Perrodou E."/>
            <person name="Carapito C."/>
            <person name="Deshayes C."/>
            <person name="Reyrat J.M."/>
            <person name="Van Dorsselaer A."/>
            <person name="Poch O."/>
            <person name="Schaeffer C."/>
            <person name="Lecompte O."/>
        </authorList>
    </citation>
    <scope>NUCLEOTIDE SEQUENCE [LARGE SCALE GENOMIC DNA]</scope>
    <source>
        <strain evidence="10">ATCC 700084 / mc(2)155</strain>
    </source>
</reference>
<dbReference type="KEGG" id="msb:LJ00_10900"/>
<comment type="subcellular location">
    <subcellularLocation>
        <location evidence="1">Membrane</location>
        <topology evidence="1">Multi-pass membrane protein</topology>
    </subcellularLocation>
</comment>
<evidence type="ECO:0000256" key="2">
    <source>
        <dbReference type="ARBA" id="ARBA00007362"/>
    </source>
</evidence>